<evidence type="ECO:0000313" key="12">
    <source>
        <dbReference type="EMBL" id="KAF8483980.1"/>
    </source>
</evidence>
<feature type="transmembrane region" description="Helical" evidence="11">
    <location>
        <begin position="6"/>
        <end position="24"/>
    </location>
</feature>
<gene>
    <name evidence="12" type="ORF">DFH94DRAFT_625758</name>
</gene>
<dbReference type="SUPFAM" id="SSF48264">
    <property type="entry name" value="Cytochrome P450"/>
    <property type="match status" value="1"/>
</dbReference>
<feature type="binding site" description="axial binding residue" evidence="9">
    <location>
        <position position="438"/>
    </location>
    <ligand>
        <name>heme</name>
        <dbReference type="ChEBI" id="CHEBI:30413"/>
    </ligand>
    <ligandPart>
        <name>Fe</name>
        <dbReference type="ChEBI" id="CHEBI:18248"/>
    </ligandPart>
</feature>
<evidence type="ECO:0000256" key="11">
    <source>
        <dbReference type="SAM" id="Phobius"/>
    </source>
</evidence>
<keyword evidence="7 9" id="KW-0408">Iron</keyword>
<evidence type="ECO:0000256" key="8">
    <source>
        <dbReference type="ARBA" id="ARBA00023033"/>
    </source>
</evidence>
<keyword evidence="4 9" id="KW-0349">Heme</keyword>
<evidence type="ECO:0000256" key="10">
    <source>
        <dbReference type="RuleBase" id="RU000461"/>
    </source>
</evidence>
<protein>
    <submittedName>
        <fullName evidence="12">Cytochrome P450</fullName>
    </submittedName>
</protein>
<proteinExistence type="inferred from homology"/>
<dbReference type="InterPro" id="IPR017972">
    <property type="entry name" value="Cyt_P450_CS"/>
</dbReference>
<keyword evidence="6 10" id="KW-0560">Oxidoreductase</keyword>
<comment type="pathway">
    <text evidence="2">Secondary metabolite biosynthesis.</text>
</comment>
<organism evidence="12 13">
    <name type="scientific">Russula ochroleuca</name>
    <dbReference type="NCBI Taxonomy" id="152965"/>
    <lineage>
        <taxon>Eukaryota</taxon>
        <taxon>Fungi</taxon>
        <taxon>Dikarya</taxon>
        <taxon>Basidiomycota</taxon>
        <taxon>Agaricomycotina</taxon>
        <taxon>Agaricomycetes</taxon>
        <taxon>Russulales</taxon>
        <taxon>Russulaceae</taxon>
        <taxon>Russula</taxon>
    </lineage>
</organism>
<evidence type="ECO:0000256" key="7">
    <source>
        <dbReference type="ARBA" id="ARBA00023004"/>
    </source>
</evidence>
<keyword evidence="11" id="KW-0472">Membrane</keyword>
<dbReference type="EMBL" id="WHVB01000004">
    <property type="protein sequence ID" value="KAF8483980.1"/>
    <property type="molecule type" value="Genomic_DNA"/>
</dbReference>
<dbReference type="InterPro" id="IPR002401">
    <property type="entry name" value="Cyt_P450_E_grp-I"/>
</dbReference>
<evidence type="ECO:0000256" key="3">
    <source>
        <dbReference type="ARBA" id="ARBA00010617"/>
    </source>
</evidence>
<sequence>MQFLLINAFDCLATSLFIYLLVNFRDRRRRGGLSYPPGPPSWPIIGNLLDVPKNPSWTAYADMSKKYGDIICLRVYSQVIIVVCSLSAIKDLFEKRGQIYSVRHPVPVIEMMEMDWPIFMTGMNETWRKGRKLLYRGLRPGAIISYRQMMQEKTRELIAQLRANPKDFYTHVEELQGKIIMSLTYGYDLKDGDKMLEAPVQAAKLLSPLIRPGAALINHLPFLRHIPSWVPYLSYKPLAGMIRKLSKRVRNEPMDFVKNALRNGTAVHSLASECLQELECLPDQKLCVFLDIPASFLLTHTIETVSSMTFLFLALVLFPEVQRRAQAELDVVIGRDRLPTFNDRPRLPYMEAMCKELLRWQMVVPISFSRVSSKDDVYRGFFIPKGTMIVANVWAILHDPEIYPDPEEFKPERFLDEDGSVRDDPALSLVFGNGKRICPGRHLVDATIFIVSSSVLSIFNVTKAKDEYGHEIPVELGLATDQGFVVHPKKFECSIVPRDKVAEALISANALS</sequence>
<reference evidence="12" key="2">
    <citation type="journal article" date="2020" name="Nat. Commun.">
        <title>Large-scale genome sequencing of mycorrhizal fungi provides insights into the early evolution of symbiotic traits.</title>
        <authorList>
            <person name="Miyauchi S."/>
            <person name="Kiss E."/>
            <person name="Kuo A."/>
            <person name="Drula E."/>
            <person name="Kohler A."/>
            <person name="Sanchez-Garcia M."/>
            <person name="Morin E."/>
            <person name="Andreopoulos B."/>
            <person name="Barry K.W."/>
            <person name="Bonito G."/>
            <person name="Buee M."/>
            <person name="Carver A."/>
            <person name="Chen C."/>
            <person name="Cichocki N."/>
            <person name="Clum A."/>
            <person name="Culley D."/>
            <person name="Crous P.W."/>
            <person name="Fauchery L."/>
            <person name="Girlanda M."/>
            <person name="Hayes R.D."/>
            <person name="Keri Z."/>
            <person name="LaButti K."/>
            <person name="Lipzen A."/>
            <person name="Lombard V."/>
            <person name="Magnuson J."/>
            <person name="Maillard F."/>
            <person name="Murat C."/>
            <person name="Nolan M."/>
            <person name="Ohm R.A."/>
            <person name="Pangilinan J."/>
            <person name="Pereira M.F."/>
            <person name="Perotto S."/>
            <person name="Peter M."/>
            <person name="Pfister S."/>
            <person name="Riley R."/>
            <person name="Sitrit Y."/>
            <person name="Stielow J.B."/>
            <person name="Szollosi G."/>
            <person name="Zifcakova L."/>
            <person name="Stursova M."/>
            <person name="Spatafora J.W."/>
            <person name="Tedersoo L."/>
            <person name="Vaario L.M."/>
            <person name="Yamada A."/>
            <person name="Yan M."/>
            <person name="Wang P."/>
            <person name="Xu J."/>
            <person name="Bruns T."/>
            <person name="Baldrian P."/>
            <person name="Vilgalys R."/>
            <person name="Dunand C."/>
            <person name="Henrissat B."/>
            <person name="Grigoriev I.V."/>
            <person name="Hibbett D."/>
            <person name="Nagy L.G."/>
            <person name="Martin F.M."/>
        </authorList>
    </citation>
    <scope>NUCLEOTIDE SEQUENCE</scope>
    <source>
        <strain evidence="12">Prilba</strain>
    </source>
</reference>
<dbReference type="PROSITE" id="PS00086">
    <property type="entry name" value="CYTOCHROME_P450"/>
    <property type="match status" value="1"/>
</dbReference>
<evidence type="ECO:0000313" key="13">
    <source>
        <dbReference type="Proteomes" id="UP000759537"/>
    </source>
</evidence>
<comment type="cofactor">
    <cofactor evidence="1 9">
        <name>heme</name>
        <dbReference type="ChEBI" id="CHEBI:30413"/>
    </cofactor>
</comment>
<dbReference type="AlphaFoldDB" id="A0A9P5TC31"/>
<keyword evidence="8 10" id="KW-0503">Monooxygenase</keyword>
<dbReference type="InterPro" id="IPR001128">
    <property type="entry name" value="Cyt_P450"/>
</dbReference>
<evidence type="ECO:0000256" key="9">
    <source>
        <dbReference type="PIRSR" id="PIRSR602401-1"/>
    </source>
</evidence>
<comment type="similarity">
    <text evidence="3 10">Belongs to the cytochrome P450 family.</text>
</comment>
<dbReference type="InterPro" id="IPR050364">
    <property type="entry name" value="Cytochrome_P450_fung"/>
</dbReference>
<feature type="transmembrane region" description="Helical" evidence="11">
    <location>
        <begin position="71"/>
        <end position="89"/>
    </location>
</feature>
<dbReference type="GO" id="GO:0005506">
    <property type="term" value="F:iron ion binding"/>
    <property type="evidence" value="ECO:0007669"/>
    <property type="project" value="InterPro"/>
</dbReference>
<dbReference type="CDD" id="cd11065">
    <property type="entry name" value="CYP64-like"/>
    <property type="match status" value="1"/>
</dbReference>
<dbReference type="Gene3D" id="1.10.630.10">
    <property type="entry name" value="Cytochrome P450"/>
    <property type="match status" value="1"/>
</dbReference>
<dbReference type="GO" id="GO:0016705">
    <property type="term" value="F:oxidoreductase activity, acting on paired donors, with incorporation or reduction of molecular oxygen"/>
    <property type="evidence" value="ECO:0007669"/>
    <property type="project" value="InterPro"/>
</dbReference>
<dbReference type="Proteomes" id="UP000759537">
    <property type="component" value="Unassembled WGS sequence"/>
</dbReference>
<evidence type="ECO:0000256" key="6">
    <source>
        <dbReference type="ARBA" id="ARBA00023002"/>
    </source>
</evidence>
<keyword evidence="5 9" id="KW-0479">Metal-binding</keyword>
<evidence type="ECO:0000256" key="1">
    <source>
        <dbReference type="ARBA" id="ARBA00001971"/>
    </source>
</evidence>
<reference evidence="12" key="1">
    <citation type="submission" date="2019-10" db="EMBL/GenBank/DDBJ databases">
        <authorList>
            <consortium name="DOE Joint Genome Institute"/>
            <person name="Kuo A."/>
            <person name="Miyauchi S."/>
            <person name="Kiss E."/>
            <person name="Drula E."/>
            <person name="Kohler A."/>
            <person name="Sanchez-Garcia M."/>
            <person name="Andreopoulos B."/>
            <person name="Barry K.W."/>
            <person name="Bonito G."/>
            <person name="Buee M."/>
            <person name="Carver A."/>
            <person name="Chen C."/>
            <person name="Cichocki N."/>
            <person name="Clum A."/>
            <person name="Culley D."/>
            <person name="Crous P.W."/>
            <person name="Fauchery L."/>
            <person name="Girlanda M."/>
            <person name="Hayes R."/>
            <person name="Keri Z."/>
            <person name="LaButti K."/>
            <person name="Lipzen A."/>
            <person name="Lombard V."/>
            <person name="Magnuson J."/>
            <person name="Maillard F."/>
            <person name="Morin E."/>
            <person name="Murat C."/>
            <person name="Nolan M."/>
            <person name="Ohm R."/>
            <person name="Pangilinan J."/>
            <person name="Pereira M."/>
            <person name="Perotto S."/>
            <person name="Peter M."/>
            <person name="Riley R."/>
            <person name="Sitrit Y."/>
            <person name="Stielow B."/>
            <person name="Szollosi G."/>
            <person name="Zifcakova L."/>
            <person name="Stursova M."/>
            <person name="Spatafora J.W."/>
            <person name="Tedersoo L."/>
            <person name="Vaario L.-M."/>
            <person name="Yamada A."/>
            <person name="Yan M."/>
            <person name="Wang P."/>
            <person name="Xu J."/>
            <person name="Bruns T."/>
            <person name="Baldrian P."/>
            <person name="Vilgalys R."/>
            <person name="Henrissat B."/>
            <person name="Grigoriev I.V."/>
            <person name="Hibbett D."/>
            <person name="Nagy L.G."/>
            <person name="Martin F.M."/>
        </authorList>
    </citation>
    <scope>NUCLEOTIDE SEQUENCE</scope>
    <source>
        <strain evidence="12">Prilba</strain>
    </source>
</reference>
<keyword evidence="11" id="KW-0812">Transmembrane</keyword>
<dbReference type="PRINTS" id="PR00463">
    <property type="entry name" value="EP450I"/>
</dbReference>
<comment type="caution">
    <text evidence="12">The sequence shown here is derived from an EMBL/GenBank/DDBJ whole genome shotgun (WGS) entry which is preliminary data.</text>
</comment>
<evidence type="ECO:0000256" key="5">
    <source>
        <dbReference type="ARBA" id="ARBA00022723"/>
    </source>
</evidence>
<dbReference type="GO" id="GO:0004497">
    <property type="term" value="F:monooxygenase activity"/>
    <property type="evidence" value="ECO:0007669"/>
    <property type="project" value="UniProtKB-KW"/>
</dbReference>
<dbReference type="PANTHER" id="PTHR46300:SF7">
    <property type="entry name" value="P450, PUTATIVE (EUROFUNG)-RELATED"/>
    <property type="match status" value="1"/>
</dbReference>
<dbReference type="Pfam" id="PF00067">
    <property type="entry name" value="p450"/>
    <property type="match status" value="1"/>
</dbReference>
<dbReference type="OrthoDB" id="2789670at2759"/>
<keyword evidence="13" id="KW-1185">Reference proteome</keyword>
<accession>A0A9P5TC31</accession>
<name>A0A9P5TC31_9AGAM</name>
<evidence type="ECO:0000256" key="2">
    <source>
        <dbReference type="ARBA" id="ARBA00005179"/>
    </source>
</evidence>
<keyword evidence="11" id="KW-1133">Transmembrane helix</keyword>
<dbReference type="InterPro" id="IPR036396">
    <property type="entry name" value="Cyt_P450_sf"/>
</dbReference>
<evidence type="ECO:0000256" key="4">
    <source>
        <dbReference type="ARBA" id="ARBA00022617"/>
    </source>
</evidence>
<dbReference type="GO" id="GO:0020037">
    <property type="term" value="F:heme binding"/>
    <property type="evidence" value="ECO:0007669"/>
    <property type="project" value="InterPro"/>
</dbReference>
<dbReference type="PANTHER" id="PTHR46300">
    <property type="entry name" value="P450, PUTATIVE (EUROFUNG)-RELATED-RELATED"/>
    <property type="match status" value="1"/>
</dbReference>